<feature type="transmembrane region" description="Helical" evidence="12">
    <location>
        <begin position="73"/>
        <end position="92"/>
    </location>
</feature>
<evidence type="ECO:0000256" key="2">
    <source>
        <dbReference type="ARBA" id="ARBA00008240"/>
    </source>
</evidence>
<comment type="subcellular location">
    <subcellularLocation>
        <location evidence="1">Cell inner membrane</location>
        <topology evidence="1">Multi-pass membrane protein</topology>
    </subcellularLocation>
</comment>
<dbReference type="InterPro" id="IPR004736">
    <property type="entry name" value="MHS_symport"/>
</dbReference>
<keyword evidence="4" id="KW-1003">Cell membrane</keyword>
<keyword evidence="5" id="KW-0997">Cell inner membrane</keyword>
<dbReference type="PANTHER" id="PTHR43528:SF1">
    <property type="entry name" value="ALPHA-KETOGLUTARATE PERMEASE"/>
    <property type="match status" value="1"/>
</dbReference>
<dbReference type="Proteomes" id="UP001212602">
    <property type="component" value="Unassembled WGS sequence"/>
</dbReference>
<evidence type="ECO:0000313" key="14">
    <source>
        <dbReference type="EMBL" id="MDA7416921.1"/>
    </source>
</evidence>
<organism evidence="14 15">
    <name type="scientific">Xenophilus arseniciresistens</name>
    <dbReference type="NCBI Taxonomy" id="1283306"/>
    <lineage>
        <taxon>Bacteria</taxon>
        <taxon>Pseudomonadati</taxon>
        <taxon>Pseudomonadota</taxon>
        <taxon>Betaproteobacteria</taxon>
        <taxon>Burkholderiales</taxon>
        <taxon>Comamonadaceae</taxon>
        <taxon>Xenophilus</taxon>
    </lineage>
</organism>
<evidence type="ECO:0000256" key="4">
    <source>
        <dbReference type="ARBA" id="ARBA00022475"/>
    </source>
</evidence>
<gene>
    <name evidence="14" type="ORF">PGB34_11145</name>
</gene>
<dbReference type="GO" id="GO:0015293">
    <property type="term" value="F:symporter activity"/>
    <property type="evidence" value="ECO:0007669"/>
    <property type="project" value="UniProtKB-KW"/>
</dbReference>
<dbReference type="CDD" id="cd17367">
    <property type="entry name" value="MFS_KgtP"/>
    <property type="match status" value="1"/>
</dbReference>
<dbReference type="EMBL" id="JAQIPB010000003">
    <property type="protein sequence ID" value="MDA7416921.1"/>
    <property type="molecule type" value="Genomic_DNA"/>
</dbReference>
<dbReference type="SUPFAM" id="SSF103473">
    <property type="entry name" value="MFS general substrate transporter"/>
    <property type="match status" value="1"/>
</dbReference>
<name>A0AAE3N9S8_9BURK</name>
<evidence type="ECO:0000256" key="9">
    <source>
        <dbReference type="ARBA" id="ARBA00023136"/>
    </source>
</evidence>
<keyword evidence="15" id="KW-1185">Reference proteome</keyword>
<evidence type="ECO:0000256" key="12">
    <source>
        <dbReference type="SAM" id="Phobius"/>
    </source>
</evidence>
<dbReference type="GO" id="GO:0005886">
    <property type="term" value="C:plasma membrane"/>
    <property type="evidence" value="ECO:0007669"/>
    <property type="project" value="UniProtKB-SubCell"/>
</dbReference>
<feature type="transmembrane region" description="Helical" evidence="12">
    <location>
        <begin position="203"/>
        <end position="222"/>
    </location>
</feature>
<dbReference type="Pfam" id="PF07690">
    <property type="entry name" value="MFS_1"/>
    <property type="match status" value="1"/>
</dbReference>
<keyword evidence="6 12" id="KW-0812">Transmembrane</keyword>
<dbReference type="NCBIfam" id="NF007710">
    <property type="entry name" value="PRK10406.1"/>
    <property type="match status" value="1"/>
</dbReference>
<evidence type="ECO:0000256" key="11">
    <source>
        <dbReference type="ARBA" id="ARBA00069296"/>
    </source>
</evidence>
<keyword evidence="7" id="KW-0769">Symport</keyword>
<evidence type="ECO:0000256" key="7">
    <source>
        <dbReference type="ARBA" id="ARBA00022847"/>
    </source>
</evidence>
<feature type="transmembrane region" description="Helical" evidence="12">
    <location>
        <begin position="291"/>
        <end position="311"/>
    </location>
</feature>
<dbReference type="NCBIfam" id="TIGR00883">
    <property type="entry name" value="2A0106"/>
    <property type="match status" value="1"/>
</dbReference>
<feature type="transmembrane region" description="Helical" evidence="12">
    <location>
        <begin position="43"/>
        <end position="61"/>
    </location>
</feature>
<evidence type="ECO:0000256" key="6">
    <source>
        <dbReference type="ARBA" id="ARBA00022692"/>
    </source>
</evidence>
<dbReference type="FunFam" id="1.20.1250.20:FF:000095">
    <property type="entry name" value="Alpha-ketoglutarate permease"/>
    <property type="match status" value="1"/>
</dbReference>
<dbReference type="RefSeq" id="WP_271428142.1">
    <property type="nucleotide sequence ID" value="NZ_JAQIPB010000003.1"/>
</dbReference>
<dbReference type="InterPro" id="IPR020846">
    <property type="entry name" value="MFS_dom"/>
</dbReference>
<dbReference type="Gene3D" id="1.20.1250.20">
    <property type="entry name" value="MFS general substrate transporter like domains"/>
    <property type="match status" value="2"/>
</dbReference>
<dbReference type="InterPro" id="IPR036259">
    <property type="entry name" value="MFS_trans_sf"/>
</dbReference>
<feature type="transmembrane region" description="Helical" evidence="12">
    <location>
        <begin position="253"/>
        <end position="271"/>
    </location>
</feature>
<dbReference type="PANTHER" id="PTHR43528">
    <property type="entry name" value="ALPHA-KETOGLUTARATE PERMEASE"/>
    <property type="match status" value="1"/>
</dbReference>
<dbReference type="PROSITE" id="PS00217">
    <property type="entry name" value="SUGAR_TRANSPORT_2"/>
    <property type="match status" value="1"/>
</dbReference>
<feature type="transmembrane region" description="Helical" evidence="12">
    <location>
        <begin position="348"/>
        <end position="369"/>
    </location>
</feature>
<keyword evidence="9 12" id="KW-0472">Membrane</keyword>
<comment type="function">
    <text evidence="10">Uptake of alpha-ketoglutarate across the boundary membrane with the concomitant import of a cation (symport system).</text>
</comment>
<proteinExistence type="inferred from homology"/>
<dbReference type="PROSITE" id="PS50850">
    <property type="entry name" value="MFS"/>
    <property type="match status" value="1"/>
</dbReference>
<feature type="transmembrane region" description="Helical" evidence="12">
    <location>
        <begin position="172"/>
        <end position="191"/>
    </location>
</feature>
<evidence type="ECO:0000256" key="3">
    <source>
        <dbReference type="ARBA" id="ARBA00022448"/>
    </source>
</evidence>
<comment type="similarity">
    <text evidence="2">Belongs to the major facilitator superfamily. Metabolite:H+ Symporter (MHS) family (TC 2.A.1.6) family.</text>
</comment>
<feature type="domain" description="Major facilitator superfamily (MFS) profile" evidence="13">
    <location>
        <begin position="31"/>
        <end position="437"/>
    </location>
</feature>
<feature type="transmembrane region" description="Helical" evidence="12">
    <location>
        <begin position="414"/>
        <end position="433"/>
    </location>
</feature>
<evidence type="ECO:0000256" key="5">
    <source>
        <dbReference type="ARBA" id="ARBA00022519"/>
    </source>
</evidence>
<accession>A0AAE3N9S8</accession>
<feature type="transmembrane region" description="Helical" evidence="12">
    <location>
        <begin position="323"/>
        <end position="342"/>
    </location>
</feature>
<sequence length="443" mass="48073">MTTVNTASAVPVSTSDSDGYTAAEKRHRIFSIMAASSGNLVEWFDFYVYAFAALYFAPAFFPKADPTVQLLNTAAVFAAGFLMRPIGGWLFGRIADRVGRKTSMLISVLMMCGGSLVIAALPTYAQIGAWAPFLLLLCRMFQGLSVGGEYGTTATYMSEIAMRGRRGFYSSFQYVTLIGGQLTAVLVMVILESLLSTDELKAWGWRIPFVIGALAAIVALLLRRTLHETQSEESRSSEGAGTIAGLWRNHRGAFLAVLGYTAGGSLIFYTFTTYMQKYLVNTVGLPIKTASYVMTGALFVFMCLQPVFGALSDRIGRRNNMLLFSSLAVLATVPILTALRYASSPTTAFMLVTAALAIISLYTSISGIVKAEMFPPEVRALGVGLAYAIGNALFGGTAEYVALGLKAIGYETTFFWYVTAMMVIALIVSLRLPKQPQYLQHER</sequence>
<evidence type="ECO:0000256" key="1">
    <source>
        <dbReference type="ARBA" id="ARBA00004429"/>
    </source>
</evidence>
<keyword evidence="3" id="KW-0813">Transport</keyword>
<evidence type="ECO:0000313" key="15">
    <source>
        <dbReference type="Proteomes" id="UP001212602"/>
    </source>
</evidence>
<dbReference type="InterPro" id="IPR005829">
    <property type="entry name" value="Sugar_transporter_CS"/>
</dbReference>
<protein>
    <recommendedName>
        <fullName evidence="11">Alpha-ketoglutarate permease</fullName>
    </recommendedName>
</protein>
<feature type="transmembrane region" description="Helical" evidence="12">
    <location>
        <begin position="104"/>
        <end position="124"/>
    </location>
</feature>
<feature type="transmembrane region" description="Helical" evidence="12">
    <location>
        <begin position="381"/>
        <end position="402"/>
    </location>
</feature>
<dbReference type="AlphaFoldDB" id="A0AAE3N9S8"/>
<dbReference type="InterPro" id="IPR051084">
    <property type="entry name" value="H+-coupled_symporters"/>
</dbReference>
<comment type="caution">
    <text evidence="14">The sequence shown here is derived from an EMBL/GenBank/DDBJ whole genome shotgun (WGS) entry which is preliminary data.</text>
</comment>
<dbReference type="InterPro" id="IPR011701">
    <property type="entry name" value="MFS"/>
</dbReference>
<evidence type="ECO:0000256" key="8">
    <source>
        <dbReference type="ARBA" id="ARBA00022989"/>
    </source>
</evidence>
<evidence type="ECO:0000259" key="13">
    <source>
        <dbReference type="PROSITE" id="PS50850"/>
    </source>
</evidence>
<reference evidence="14" key="1">
    <citation type="submission" date="2023-01" db="EMBL/GenBank/DDBJ databases">
        <title>Xenophilus mangrovi sp. nov., isolated from soil of Mangrove nature reserve.</title>
        <authorList>
            <person name="Xu S."/>
            <person name="Liu Z."/>
            <person name="Xu Y."/>
        </authorList>
    </citation>
    <scope>NUCLEOTIDE SEQUENCE</scope>
    <source>
        <strain evidence="14">YW8</strain>
    </source>
</reference>
<evidence type="ECO:0000256" key="10">
    <source>
        <dbReference type="ARBA" id="ARBA00058957"/>
    </source>
</evidence>
<keyword evidence="8 12" id="KW-1133">Transmembrane helix</keyword>
<feature type="transmembrane region" description="Helical" evidence="12">
    <location>
        <begin position="130"/>
        <end position="151"/>
    </location>
</feature>
<dbReference type="InterPro" id="IPR005828">
    <property type="entry name" value="MFS_sugar_transport-like"/>
</dbReference>
<dbReference type="Pfam" id="PF00083">
    <property type="entry name" value="Sugar_tr"/>
    <property type="match status" value="1"/>
</dbReference>